<feature type="signal peptide" evidence="2">
    <location>
        <begin position="1"/>
        <end position="34"/>
    </location>
</feature>
<dbReference type="Proteomes" id="UP000178509">
    <property type="component" value="Unassembled WGS sequence"/>
</dbReference>
<sequence length="387" mass="40202">MKTRPTINNKNLVKNSFFVCLVFVGLSFAFSAHAGIWERFERLWFLEQRQQQQQQTTTTTGSTGSTTTPAAPSTPTSTCSVLNTGGGLVSVNSSCAFLGEVNGAENGKMDINAGATLTVGNLNYPDQTIVWNSGQEITITNGTIAIRANSASKLQEAYLWMVDVDRDGYPGRNAQEYSLQTISDSIVLGAGDSSVGSYRRRSGMINVSIIDCNDNDPSVNVSCAPERTVPTTTRFTTEPPPTTVPPTTGGPTTVPPTTGGPTTVPPTTGSTTQPPGTGTTASTGGEVDVLCYGVSCNSNYIETITQGTGNIIYEPETIVVDRCAGHPGESSCWLVEVTEVTETVTLGSGGIGTGSTGSTGATTRLTVPATTGATTGATTKPQSGVPL</sequence>
<feature type="chain" id="PRO_5009583126" evidence="2">
    <location>
        <begin position="35"/>
        <end position="387"/>
    </location>
</feature>
<feature type="compositionally biased region" description="Low complexity" evidence="1">
    <location>
        <begin position="245"/>
        <end position="284"/>
    </location>
</feature>
<dbReference type="AlphaFoldDB" id="A0A1G2HKT1"/>
<accession>A0A1G2HKT1</accession>
<gene>
    <name evidence="3" type="ORF">A3H51_01705</name>
</gene>
<evidence type="ECO:0000256" key="2">
    <source>
        <dbReference type="SAM" id="SignalP"/>
    </source>
</evidence>
<feature type="region of interest" description="Disordered" evidence="1">
    <location>
        <begin position="231"/>
        <end position="284"/>
    </location>
</feature>
<protein>
    <submittedName>
        <fullName evidence="3">Uncharacterized protein</fullName>
    </submittedName>
</protein>
<name>A0A1G2HKT1_9BACT</name>
<reference evidence="3 4" key="1">
    <citation type="journal article" date="2016" name="Nat. Commun.">
        <title>Thousands of microbial genomes shed light on interconnected biogeochemical processes in an aquifer system.</title>
        <authorList>
            <person name="Anantharaman K."/>
            <person name="Brown C.T."/>
            <person name="Hug L.A."/>
            <person name="Sharon I."/>
            <person name="Castelle C.J."/>
            <person name="Probst A.J."/>
            <person name="Thomas B.C."/>
            <person name="Singh A."/>
            <person name="Wilkins M.J."/>
            <person name="Karaoz U."/>
            <person name="Brodie E.L."/>
            <person name="Williams K.H."/>
            <person name="Hubbard S.S."/>
            <person name="Banfield J.F."/>
        </authorList>
    </citation>
    <scope>NUCLEOTIDE SEQUENCE [LARGE SCALE GENOMIC DNA]</scope>
</reference>
<evidence type="ECO:0000256" key="1">
    <source>
        <dbReference type="SAM" id="MobiDB-lite"/>
    </source>
</evidence>
<feature type="region of interest" description="Disordered" evidence="1">
    <location>
        <begin position="54"/>
        <end position="78"/>
    </location>
</feature>
<evidence type="ECO:0000313" key="4">
    <source>
        <dbReference type="Proteomes" id="UP000178509"/>
    </source>
</evidence>
<proteinExistence type="predicted"/>
<dbReference type="EMBL" id="MHOJ01000018">
    <property type="protein sequence ID" value="OGZ62518.1"/>
    <property type="molecule type" value="Genomic_DNA"/>
</dbReference>
<comment type="caution">
    <text evidence="3">The sequence shown here is derived from an EMBL/GenBank/DDBJ whole genome shotgun (WGS) entry which is preliminary data.</text>
</comment>
<keyword evidence="2" id="KW-0732">Signal</keyword>
<organism evidence="3 4">
    <name type="scientific">Candidatus Spechtbacteria bacterium RIFCSPLOWO2_02_FULL_38_8</name>
    <dbReference type="NCBI Taxonomy" id="1802164"/>
    <lineage>
        <taxon>Bacteria</taxon>
        <taxon>Candidatus Spechtiibacteriota</taxon>
    </lineage>
</organism>
<evidence type="ECO:0000313" key="3">
    <source>
        <dbReference type="EMBL" id="OGZ62518.1"/>
    </source>
</evidence>